<dbReference type="PROSITE" id="PS50172">
    <property type="entry name" value="BRCT"/>
    <property type="match status" value="1"/>
</dbReference>
<reference evidence="3" key="1">
    <citation type="journal article" date="2020" name="Stud. Mycol.">
        <title>101 Dothideomycetes genomes: a test case for predicting lifestyles and emergence of pathogens.</title>
        <authorList>
            <person name="Haridas S."/>
            <person name="Albert R."/>
            <person name="Binder M."/>
            <person name="Bloem J."/>
            <person name="Labutti K."/>
            <person name="Salamov A."/>
            <person name="Andreopoulos B."/>
            <person name="Baker S."/>
            <person name="Barry K."/>
            <person name="Bills G."/>
            <person name="Bluhm B."/>
            <person name="Cannon C."/>
            <person name="Castanera R."/>
            <person name="Culley D."/>
            <person name="Daum C."/>
            <person name="Ezra D."/>
            <person name="Gonzalez J."/>
            <person name="Henrissat B."/>
            <person name="Kuo A."/>
            <person name="Liang C."/>
            <person name="Lipzen A."/>
            <person name="Lutzoni F."/>
            <person name="Magnuson J."/>
            <person name="Mondo S."/>
            <person name="Nolan M."/>
            <person name="Ohm R."/>
            <person name="Pangilinan J."/>
            <person name="Park H.-J."/>
            <person name="Ramirez L."/>
            <person name="Alfaro M."/>
            <person name="Sun H."/>
            <person name="Tritt A."/>
            <person name="Yoshinaga Y."/>
            <person name="Zwiers L.-H."/>
            <person name="Turgeon B."/>
            <person name="Goodwin S."/>
            <person name="Spatafora J."/>
            <person name="Crous P."/>
            <person name="Grigoriev I."/>
        </authorList>
    </citation>
    <scope>NUCLEOTIDE SEQUENCE</scope>
    <source>
        <strain evidence="3">HMLAC05119</strain>
    </source>
</reference>
<evidence type="ECO:0000259" key="2">
    <source>
        <dbReference type="PROSITE" id="PS50172"/>
    </source>
</evidence>
<feature type="compositionally biased region" description="Polar residues" evidence="1">
    <location>
        <begin position="1"/>
        <end position="11"/>
    </location>
</feature>
<feature type="region of interest" description="Disordered" evidence="1">
    <location>
        <begin position="161"/>
        <end position="184"/>
    </location>
</feature>
<dbReference type="EMBL" id="ML979135">
    <property type="protein sequence ID" value="KAF1916124.1"/>
    <property type="molecule type" value="Genomic_DNA"/>
</dbReference>
<dbReference type="OrthoDB" id="427711at2759"/>
<dbReference type="AlphaFoldDB" id="A0A6A5QNP2"/>
<dbReference type="SUPFAM" id="SSF52113">
    <property type="entry name" value="BRCT domain"/>
    <property type="match status" value="1"/>
</dbReference>
<sequence>MTNGPSGTPHNARSRASDPAPSQVPATTIRAASPPHVSPAQAAPPARTFFDPWNSSSTGHQRAENRLSRSTSWRLSRSRKLGEQYKGGLGGGAKRVADTVGAGSVDFGKHGRTENGSWEKGAKGLRAGGQKSLAELWGASKVVNKSSHKTGVERADLVEAGAEPRYAREDSGQSQEPAPALHEDPVHIVDRLPDKLIFAGLCFYINGSTAPLVSDHKLKHMLAAHGATHSIALGRRSVTHVLLGTANVHGGAGGGLAATKIHKEISKSGGQTVKFITAEWVIESIKANRRLPESRFSPLKLAPKSQNSVFDILRAGGRSTTKQGHS</sequence>
<evidence type="ECO:0000256" key="1">
    <source>
        <dbReference type="SAM" id="MobiDB-lite"/>
    </source>
</evidence>
<name>A0A6A5QNP2_AMPQU</name>
<organism evidence="3 4">
    <name type="scientific">Ampelomyces quisqualis</name>
    <name type="common">Powdery mildew agent</name>
    <dbReference type="NCBI Taxonomy" id="50730"/>
    <lineage>
        <taxon>Eukaryota</taxon>
        <taxon>Fungi</taxon>
        <taxon>Dikarya</taxon>
        <taxon>Ascomycota</taxon>
        <taxon>Pezizomycotina</taxon>
        <taxon>Dothideomycetes</taxon>
        <taxon>Pleosporomycetidae</taxon>
        <taxon>Pleosporales</taxon>
        <taxon>Pleosporineae</taxon>
        <taxon>Phaeosphaeriaceae</taxon>
        <taxon>Ampelomyces</taxon>
    </lineage>
</organism>
<keyword evidence="4" id="KW-1185">Reference proteome</keyword>
<dbReference type="InterPro" id="IPR001357">
    <property type="entry name" value="BRCT_dom"/>
</dbReference>
<evidence type="ECO:0000313" key="3">
    <source>
        <dbReference type="EMBL" id="KAF1916124.1"/>
    </source>
</evidence>
<protein>
    <recommendedName>
        <fullName evidence="2">BRCT domain-containing protein</fullName>
    </recommendedName>
</protein>
<accession>A0A6A5QNP2</accession>
<evidence type="ECO:0000313" key="4">
    <source>
        <dbReference type="Proteomes" id="UP000800096"/>
    </source>
</evidence>
<dbReference type="Gene3D" id="3.40.50.10190">
    <property type="entry name" value="BRCT domain"/>
    <property type="match status" value="1"/>
</dbReference>
<proteinExistence type="predicted"/>
<feature type="region of interest" description="Disordered" evidence="1">
    <location>
        <begin position="1"/>
        <end position="125"/>
    </location>
</feature>
<gene>
    <name evidence="3" type="ORF">BDU57DRAFT_529247</name>
</gene>
<dbReference type="Proteomes" id="UP000800096">
    <property type="component" value="Unassembled WGS sequence"/>
</dbReference>
<feature type="domain" description="BRCT" evidence="2">
    <location>
        <begin position="193"/>
        <end position="298"/>
    </location>
</feature>
<dbReference type="InterPro" id="IPR036420">
    <property type="entry name" value="BRCT_dom_sf"/>
</dbReference>